<gene>
    <name evidence="2" type="ORF">GCM10025855_11400</name>
</gene>
<organism evidence="2 3">
    <name type="scientific">Shewanella glacialipiscicola</name>
    <dbReference type="NCBI Taxonomy" id="614069"/>
    <lineage>
        <taxon>Bacteria</taxon>
        <taxon>Pseudomonadati</taxon>
        <taxon>Pseudomonadota</taxon>
        <taxon>Gammaproteobacteria</taxon>
        <taxon>Alteromonadales</taxon>
        <taxon>Shewanellaceae</taxon>
        <taxon>Shewanella</taxon>
    </lineage>
</organism>
<dbReference type="EMBL" id="BSUY01000001">
    <property type="protein sequence ID" value="GMA81607.1"/>
    <property type="molecule type" value="Genomic_DNA"/>
</dbReference>
<dbReference type="Proteomes" id="UP001157046">
    <property type="component" value="Unassembled WGS sequence"/>
</dbReference>
<reference evidence="3" key="1">
    <citation type="journal article" date="2019" name="Int. J. Syst. Evol. Microbiol.">
        <title>The Global Catalogue of Microorganisms (GCM) 10K type strain sequencing project: providing services to taxonomists for standard genome sequencing and annotation.</title>
        <authorList>
            <consortium name="The Broad Institute Genomics Platform"/>
            <consortium name="The Broad Institute Genome Sequencing Center for Infectious Disease"/>
            <person name="Wu L."/>
            <person name="Ma J."/>
        </authorList>
    </citation>
    <scope>NUCLEOTIDE SEQUENCE [LARGE SCALE GENOMIC DNA]</scope>
    <source>
        <strain evidence="3">NBRC 102030</strain>
    </source>
</reference>
<comment type="caution">
    <text evidence="2">The sequence shown here is derived from an EMBL/GenBank/DDBJ whole genome shotgun (WGS) entry which is preliminary data.</text>
</comment>
<feature type="coiled-coil region" evidence="1">
    <location>
        <begin position="479"/>
        <end position="506"/>
    </location>
</feature>
<dbReference type="RefSeq" id="WP_220775132.1">
    <property type="nucleotide sequence ID" value="NZ_BPFC01000283.1"/>
</dbReference>
<protein>
    <submittedName>
        <fullName evidence="2">Uncharacterized protein</fullName>
    </submittedName>
</protein>
<evidence type="ECO:0000256" key="1">
    <source>
        <dbReference type="SAM" id="Coils"/>
    </source>
</evidence>
<evidence type="ECO:0000313" key="3">
    <source>
        <dbReference type="Proteomes" id="UP001157046"/>
    </source>
</evidence>
<proteinExistence type="predicted"/>
<accession>A0ABQ6J1I8</accession>
<sequence length="570" mass="65998">MKNDSEKKTKNEVDYERGIREIAKLKSRASIKAAEDQQVKLLAEKEQLEFDKLIKHAASRSASSSKSKNRVLNNFAFRKDLAKIFRHNNQTNGIHYKRNITVRYSSMNYNHRNNGELSLNALNTSLTHSARKEKNRCEEWLDNQSHKNIYYTDGIYLTHQDFVQNREQYLSFFDEVKLTANNKSDDKHKKELAKYSRYRSSYFCKLKKLLPASHHNHVKFVEQISKLELHQNKSLDLGEKVHSASVAKLKVYLLKQYERLGFSQKHQENKLRVLDNYLSHRQKHQALLESRECRTVKNINSTSISEQVFKIPHRHGEFKEIGKKEMLEACVSFFENNFDGAKIELAALHADEGMSDDLETGLNAHVFISPNANTPWSQQYISFAQQQAKAHYSDQFPELLSIEPSKKLPPQILVACGQILQLMFIQHLQTQVFDLHGIGIRFLEGSERNEFKNIVGMIEENLPIHMRTQSRFNMLQDKSNELSQSIALLSEQLDAINNATEEKQKKMLEAIDIWQLHPSQETASLTLFQLEMINELPEGVKTALLDEIKSFEQKNNIDSNAKISNRIGKP</sequence>
<evidence type="ECO:0000313" key="2">
    <source>
        <dbReference type="EMBL" id="GMA81607.1"/>
    </source>
</evidence>
<name>A0ABQ6J1I8_9GAMM</name>
<keyword evidence="3" id="KW-1185">Reference proteome</keyword>
<keyword evidence="1" id="KW-0175">Coiled coil</keyword>